<dbReference type="AlphaFoldDB" id="A0A6C0Y729"/>
<evidence type="ECO:0000313" key="2">
    <source>
        <dbReference type="Proteomes" id="UP000503440"/>
    </source>
</evidence>
<sequence length="84" mass="9656">MALQRLTAIEAFKNKEITIFGGIDIDDLADTSFALDNHNIHVAIYDYQNYKDVLDLYIDMNDTGVAHTQEEIERVKLIRQKVAE</sequence>
<protein>
    <submittedName>
        <fullName evidence="1">Uncharacterized protein</fullName>
    </submittedName>
</protein>
<accession>A0A6C0Y729</accession>
<dbReference type="RefSeq" id="WP_163146562.1">
    <property type="nucleotide sequence ID" value="NZ_CP044456.1"/>
</dbReference>
<dbReference type="Proteomes" id="UP000503440">
    <property type="component" value="Plasmid pB18-1"/>
</dbReference>
<proteinExistence type="predicted"/>
<geneLocation type="plasmid" evidence="2">
    <name>pb18-1</name>
</geneLocation>
<reference evidence="1 2" key="1">
    <citation type="submission" date="2019-09" db="EMBL/GenBank/DDBJ databases">
        <title>Non-baumannii Acinetobacter spp. carrying blaNDM-1 isolated in China.</title>
        <authorList>
            <person name="Cui C."/>
            <person name="Chen C."/>
            <person name="Sun J."/>
            <person name="Liu Y."/>
        </authorList>
    </citation>
    <scope>NUCLEOTIDE SEQUENCE [LARGE SCALE GENOMIC DNA]</scope>
    <source>
        <strain evidence="1 2">B18</strain>
        <plasmid evidence="2">pb18-1</plasmid>
    </source>
</reference>
<gene>
    <name evidence="1" type="ORF">FSC09_16055</name>
</gene>
<evidence type="ECO:0000313" key="1">
    <source>
        <dbReference type="EMBL" id="QIC71903.1"/>
    </source>
</evidence>
<dbReference type="EMBL" id="CP044456">
    <property type="protein sequence ID" value="QIC71903.1"/>
    <property type="molecule type" value="Genomic_DNA"/>
</dbReference>
<name>A0A6C0Y729_9GAMM</name>
<keyword evidence="1" id="KW-0614">Plasmid</keyword>
<organism evidence="1 2">
    <name type="scientific">Acinetobacter indicus</name>
    <dbReference type="NCBI Taxonomy" id="756892"/>
    <lineage>
        <taxon>Bacteria</taxon>
        <taxon>Pseudomonadati</taxon>
        <taxon>Pseudomonadota</taxon>
        <taxon>Gammaproteobacteria</taxon>
        <taxon>Moraxellales</taxon>
        <taxon>Moraxellaceae</taxon>
        <taxon>Acinetobacter</taxon>
    </lineage>
</organism>